<evidence type="ECO:0000256" key="5">
    <source>
        <dbReference type="ARBA" id="ARBA00023136"/>
    </source>
</evidence>
<evidence type="ECO:0000259" key="8">
    <source>
        <dbReference type="Pfam" id="PF12704"/>
    </source>
</evidence>
<feature type="transmembrane region" description="Helical" evidence="6">
    <location>
        <begin position="768"/>
        <end position="788"/>
    </location>
</feature>
<name>A0A3M4VYY8_PSECI</name>
<dbReference type="Pfam" id="PF02687">
    <property type="entry name" value="FtsX"/>
    <property type="match status" value="2"/>
</dbReference>
<evidence type="ECO:0000256" key="3">
    <source>
        <dbReference type="ARBA" id="ARBA00022692"/>
    </source>
</evidence>
<feature type="transmembrane region" description="Helical" evidence="6">
    <location>
        <begin position="808"/>
        <end position="832"/>
    </location>
</feature>
<accession>A0A3M4VYY8</accession>
<evidence type="ECO:0000256" key="1">
    <source>
        <dbReference type="ARBA" id="ARBA00004651"/>
    </source>
</evidence>
<dbReference type="EMBL" id="RBRY01000088">
    <property type="protein sequence ID" value="RMR56863.1"/>
    <property type="molecule type" value="Genomic_DNA"/>
</dbReference>
<protein>
    <submittedName>
        <fullName evidence="9">Putative ABC transporter, permease protein</fullName>
    </submittedName>
</protein>
<feature type="transmembrane region" description="Helical" evidence="6">
    <location>
        <begin position="312"/>
        <end position="339"/>
    </location>
</feature>
<dbReference type="InterPro" id="IPR038766">
    <property type="entry name" value="Membrane_comp_ABC_pdt"/>
</dbReference>
<keyword evidence="2" id="KW-1003">Cell membrane</keyword>
<dbReference type="InterPro" id="IPR003838">
    <property type="entry name" value="ABC3_permease_C"/>
</dbReference>
<evidence type="ECO:0000256" key="2">
    <source>
        <dbReference type="ARBA" id="ARBA00022475"/>
    </source>
</evidence>
<proteinExistence type="predicted"/>
<evidence type="ECO:0000256" key="4">
    <source>
        <dbReference type="ARBA" id="ARBA00022989"/>
    </source>
</evidence>
<gene>
    <name evidence="9" type="ORF">ALP84_05068</name>
</gene>
<reference evidence="9 10" key="1">
    <citation type="submission" date="2018-08" db="EMBL/GenBank/DDBJ databases">
        <title>Recombination of ecologically and evolutionarily significant loci maintains genetic cohesion in the Pseudomonas syringae species complex.</title>
        <authorList>
            <person name="Dillon M."/>
            <person name="Thakur S."/>
            <person name="Almeida R.N.D."/>
            <person name="Weir B.S."/>
            <person name="Guttman D.S."/>
        </authorList>
    </citation>
    <scope>NUCLEOTIDE SEQUENCE [LARGE SCALE GENOMIC DNA]</scope>
    <source>
        <strain evidence="9 10">ICMP 6917</strain>
    </source>
</reference>
<dbReference type="PANTHER" id="PTHR30287">
    <property type="entry name" value="MEMBRANE COMPONENT OF PREDICTED ABC SUPERFAMILY METABOLITE UPTAKE TRANSPORTER"/>
    <property type="match status" value="1"/>
</dbReference>
<evidence type="ECO:0000256" key="6">
    <source>
        <dbReference type="SAM" id="Phobius"/>
    </source>
</evidence>
<dbReference type="GO" id="GO:0005886">
    <property type="term" value="C:plasma membrane"/>
    <property type="evidence" value="ECO:0007669"/>
    <property type="project" value="UniProtKB-SubCell"/>
</dbReference>
<evidence type="ECO:0000313" key="9">
    <source>
        <dbReference type="EMBL" id="RMR56863.1"/>
    </source>
</evidence>
<dbReference type="AlphaFoldDB" id="A0A3M4VYY8"/>
<feature type="transmembrane region" description="Helical" evidence="6">
    <location>
        <begin position="366"/>
        <end position="389"/>
    </location>
</feature>
<feature type="transmembrane region" description="Helical" evidence="6">
    <location>
        <begin position="488"/>
        <end position="509"/>
    </location>
</feature>
<dbReference type="InterPro" id="IPR025857">
    <property type="entry name" value="MacB_PCD"/>
</dbReference>
<feature type="transmembrane region" description="Helical" evidence="6">
    <location>
        <begin position="417"/>
        <end position="434"/>
    </location>
</feature>
<keyword evidence="4 6" id="KW-1133">Transmembrane helix</keyword>
<comment type="subcellular location">
    <subcellularLocation>
        <location evidence="1">Cell membrane</location>
        <topology evidence="1">Multi-pass membrane protein</topology>
    </subcellularLocation>
</comment>
<comment type="caution">
    <text evidence="9">The sequence shown here is derived from an EMBL/GenBank/DDBJ whole genome shotgun (WGS) entry which is preliminary data.</text>
</comment>
<keyword evidence="3 6" id="KW-0812">Transmembrane</keyword>
<feature type="transmembrane region" description="Helical" evidence="6">
    <location>
        <begin position="269"/>
        <end position="292"/>
    </location>
</feature>
<organism evidence="9 10">
    <name type="scientific">Pseudomonas cichorii</name>
    <dbReference type="NCBI Taxonomy" id="36746"/>
    <lineage>
        <taxon>Bacteria</taxon>
        <taxon>Pseudomonadati</taxon>
        <taxon>Pseudomonadota</taxon>
        <taxon>Gammaproteobacteria</taxon>
        <taxon>Pseudomonadales</taxon>
        <taxon>Pseudomonadaceae</taxon>
        <taxon>Pseudomonas</taxon>
    </lineage>
</organism>
<feature type="domain" description="ABC3 transporter permease C-terminal" evidence="7">
    <location>
        <begin position="271"/>
        <end position="395"/>
    </location>
</feature>
<sequence length="850" mass="92882">MSQNDWRTRSHCTGGAWSPQAKADMRVFYWTVRALLSHWRRHPVQFFSLLTGLWLATSLLTGVQALNSQARESYQRASQMIGGEPQTSLTAPNGAAFSQDLFIELRRAGWPVSPTVQGRITLKGLEDQRLQLIGIEPVTLPSGSAVAGQTLDTRQVLDFLAPPGATWIAPQTLQALGLQEGQHPETHDGLTLPPLHIKKDMAPGVLLTDIGFAQPLLHLPGQLTRLLLPKEFAADNPALPPALSEQLVIKKSGEENNLQRLTESFHLNLNALGVLSFVVGLFIVHAAIGLALEQRRGLLRNLRASGVSARLLIAALALELGAMALLGGLLGVVSGYWLASLLLPDVAASLRGLYGAEVDGQLNLNIGWWLSGIALSLLGAFLAGANSLLRAARLPLLALANAQAWQQAHARWLRRQAWVAAASAAGALAAWLFGNSLGWGFVLISALLLSAALGLPVLLDALLSGLLKRSRSVLGQWFLADCRQQLPALSLALMALLLAMAANVGAGSMTSGFRQTFSQWLEQRLSAELYVTPQTPDQSREMQAWLGKQPAITAVLPNWQVPIQLQGWPADLFGIIEHETYRQHWVLLESTTEDPWNQLAHQDTLMLSEQLARRLKLGLGDTLSIPVPAGQWSPRIVAIYADYGNPKGHLLVNAKHLLEHWPHLAPIRFNLRIDHAATPPLVKELQSRFALDDNRIIDQSQLKYWSNQVFEHTFAATAALNSLTLGVAGVALFIGLLTQSQSRLGQLAPLWALGVTRRQLMLLNLGQTWLLAVLTLLLALPLGLMLTWCLNTVINVQAFGWRLPLQVFPLQLLQLMGLALLATLLASAWPLLKLQRTRPADLLRTFANEN</sequence>
<evidence type="ECO:0000313" key="10">
    <source>
        <dbReference type="Proteomes" id="UP000278332"/>
    </source>
</evidence>
<feature type="domain" description="MacB-like periplasmic core" evidence="8">
    <location>
        <begin position="491"/>
        <end position="644"/>
    </location>
</feature>
<feature type="transmembrane region" description="Helical" evidence="6">
    <location>
        <begin position="440"/>
        <end position="467"/>
    </location>
</feature>
<evidence type="ECO:0000259" key="7">
    <source>
        <dbReference type="Pfam" id="PF02687"/>
    </source>
</evidence>
<keyword evidence="5 6" id="KW-0472">Membrane</keyword>
<dbReference type="PANTHER" id="PTHR30287:SF2">
    <property type="entry name" value="BLL1001 PROTEIN"/>
    <property type="match status" value="1"/>
</dbReference>
<dbReference type="Proteomes" id="UP000278332">
    <property type="component" value="Unassembled WGS sequence"/>
</dbReference>
<feature type="transmembrane region" description="Helical" evidence="6">
    <location>
        <begin position="714"/>
        <end position="737"/>
    </location>
</feature>
<dbReference type="Pfam" id="PF12704">
    <property type="entry name" value="MacB_PCD"/>
    <property type="match status" value="1"/>
</dbReference>
<feature type="domain" description="ABC3 transporter permease C-terminal" evidence="7">
    <location>
        <begin position="723"/>
        <end position="836"/>
    </location>
</feature>